<evidence type="ECO:0000313" key="2">
    <source>
        <dbReference type="EMBL" id="CAZ90340.1"/>
    </source>
</evidence>
<feature type="domain" description="Glycosyltransferase subfamily 4-like N-terminal" evidence="1">
    <location>
        <begin position="89"/>
        <end position="209"/>
    </location>
</feature>
<dbReference type="GO" id="GO:0016757">
    <property type="term" value="F:glycosyltransferase activity"/>
    <property type="evidence" value="ECO:0007669"/>
    <property type="project" value="UniProtKB-KW"/>
</dbReference>
<gene>
    <name evidence="2" type="primary">epsN</name>
    <name evidence="2" type="ordered locus">THI_3765</name>
</gene>
<dbReference type="SUPFAM" id="SSF53756">
    <property type="entry name" value="UDP-Glycosyltransferase/glycogen phosphorylase"/>
    <property type="match status" value="1"/>
</dbReference>
<evidence type="ECO:0000313" key="3">
    <source>
        <dbReference type="Proteomes" id="UP000002372"/>
    </source>
</evidence>
<proteinExistence type="predicted"/>
<dbReference type="RefSeq" id="WP_013107549.1">
    <property type="nucleotide sequence ID" value="NZ_CTRK01000001.1"/>
</dbReference>
<dbReference type="InterPro" id="IPR050194">
    <property type="entry name" value="Glycosyltransferase_grp1"/>
</dbReference>
<dbReference type="EC" id="2.4.-.-" evidence="2"/>
<evidence type="ECO:0000259" key="1">
    <source>
        <dbReference type="Pfam" id="PF13439"/>
    </source>
</evidence>
<dbReference type="CAZy" id="GT4">
    <property type="family name" value="Glycosyltransferase Family 4"/>
</dbReference>
<dbReference type="Proteomes" id="UP000002372">
    <property type="component" value="Chromosome"/>
</dbReference>
<dbReference type="KEGG" id="thi:THI_3765"/>
<dbReference type="OrthoDB" id="7560678at2"/>
<dbReference type="PANTHER" id="PTHR45947">
    <property type="entry name" value="SULFOQUINOVOSYL TRANSFERASE SQD2"/>
    <property type="match status" value="1"/>
</dbReference>
<dbReference type="eggNOG" id="COG0438">
    <property type="taxonomic scope" value="Bacteria"/>
</dbReference>
<dbReference type="Gene3D" id="3.40.50.2000">
    <property type="entry name" value="Glycogen Phosphorylase B"/>
    <property type="match status" value="2"/>
</dbReference>
<dbReference type="PANTHER" id="PTHR45947:SF15">
    <property type="entry name" value="TEICHURONIC ACID BIOSYNTHESIS GLYCOSYLTRANSFERASE TUAC-RELATED"/>
    <property type="match status" value="1"/>
</dbReference>
<keyword evidence="2" id="KW-0328">Glycosyltransferase</keyword>
<dbReference type="HOGENOM" id="CLU_009583_14_2_4"/>
<keyword evidence="2" id="KW-0808">Transferase</keyword>
<organism evidence="2 3">
    <name type="scientific">Thiomonas arsenitoxydans (strain DSM 22701 / CIP 110005 / 3As)</name>
    <dbReference type="NCBI Taxonomy" id="426114"/>
    <lineage>
        <taxon>Bacteria</taxon>
        <taxon>Pseudomonadati</taxon>
        <taxon>Pseudomonadota</taxon>
        <taxon>Betaproteobacteria</taxon>
        <taxon>Burkholderiales</taxon>
        <taxon>Thiomonas</taxon>
    </lineage>
</organism>
<dbReference type="Pfam" id="PF13439">
    <property type="entry name" value="Glyco_transf_4"/>
    <property type="match status" value="1"/>
</dbReference>
<protein>
    <submittedName>
        <fullName evidence="2">Glycosyl transferase group 1</fullName>
        <ecNumber evidence="2">2.4.-.-</ecNumber>
    </submittedName>
</protein>
<accession>D6CP62</accession>
<reference key="1">
    <citation type="submission" date="2009-07" db="EMBL/GenBank/DDBJ databases">
        <authorList>
            <person name="Genoscope - CEA"/>
        </authorList>
    </citation>
    <scope>NUCLEOTIDE SEQUENCE</scope>
    <source>
        <strain>3As</strain>
    </source>
</reference>
<dbReference type="CDD" id="cd03801">
    <property type="entry name" value="GT4_PimA-like"/>
    <property type="match status" value="1"/>
</dbReference>
<dbReference type="AlphaFoldDB" id="D6CP62"/>
<dbReference type="Pfam" id="PF13692">
    <property type="entry name" value="Glyco_trans_1_4"/>
    <property type="match status" value="1"/>
</dbReference>
<dbReference type="EMBL" id="FP475956">
    <property type="protein sequence ID" value="CAZ90340.1"/>
    <property type="molecule type" value="Genomic_DNA"/>
</dbReference>
<name>D6CP62_THIA3</name>
<dbReference type="InterPro" id="IPR028098">
    <property type="entry name" value="Glyco_trans_4-like_N"/>
</dbReference>
<sequence>MKVAYFINQYPKVSHTFIRREIQALERQGISVQRIALRGWDAELVDAADRVERSQTQYILQRGLRGLTGPLFKSLLRHPVGMLRALAWAGRMSRLNERGLPYHLIYLVEACQLVLWVKAAGATHIHAHFGTNSAEVVFLARLLGGPAYSFTVHGPEEFDKPLGIHLKEKIEHSDFVVAISSFCRSQLFRWVGSRHWDKVHVVRCGIETSFHGGQANRCNTGRQLVCVGRLSEQKGHLLLLEAAALLVAEGEDFSLTLAGDGELRPEIEAAINRMGLRERVVITGWIGSPEVRQHLLQARALVLSSFAEGLPVVVMEAMALSRPVIATQVAAMSELVEDEKSGWLCPAGDAAALARAMQRCLHTSAERLDAMGAYAREVVMSKHDADVEALRLGRLFQRFPVQQGSLP</sequence>
<reference evidence="3" key="2">
    <citation type="journal article" date="2010" name="PLoS Genet.">
        <title>Structure, function, and evolution of the Thiomonas spp. genome.</title>
        <authorList>
            <person name="Arsene-Ploetze F."/>
            <person name="Koechler S."/>
            <person name="Marchal M."/>
            <person name="Coppee J.Y."/>
            <person name="Chandler M."/>
            <person name="Bonnefoy V."/>
            <person name="Brochier-Armanet C."/>
            <person name="Barakat M."/>
            <person name="Barbe V."/>
            <person name="Battaglia-Brunet F."/>
            <person name="Bruneel O."/>
            <person name="Bryan C.G."/>
            <person name="Cleiss-Arnold J."/>
            <person name="Cruveiller S."/>
            <person name="Erhardt M."/>
            <person name="Heinrich-Salmeron A."/>
            <person name="Hommais F."/>
            <person name="Joulian C."/>
            <person name="Krin E."/>
            <person name="Lieutaud A."/>
            <person name="Lievremont D."/>
            <person name="Michel C."/>
            <person name="Muller D."/>
            <person name="Ortet P."/>
            <person name="Proux C."/>
            <person name="Siguier P."/>
            <person name="Roche D."/>
            <person name="Rouy Z."/>
            <person name="Salvignol G."/>
            <person name="Slyemi D."/>
            <person name="Talla E."/>
            <person name="Weiss S."/>
            <person name="Weissenbach J."/>
            <person name="Medigue C."/>
            <person name="Bertin P.N."/>
        </authorList>
    </citation>
    <scope>NUCLEOTIDE SEQUENCE [LARGE SCALE GENOMIC DNA]</scope>
    <source>
        <strain evidence="3">DSM 22701 / CIP 110005 / 3As</strain>
    </source>
</reference>